<dbReference type="PANTHER" id="PTHR14359:SF6">
    <property type="entry name" value="PHOSPHOPANTOTHENOYLCYSTEINE DECARBOXYLASE"/>
    <property type="match status" value="1"/>
</dbReference>
<feature type="non-terminal residue" evidence="5">
    <location>
        <position position="1"/>
    </location>
</feature>
<proteinExistence type="inferred from homology"/>
<feature type="compositionally biased region" description="Acidic residues" evidence="3">
    <location>
        <begin position="330"/>
        <end position="348"/>
    </location>
</feature>
<sequence>SIKKSNKTIVASPVGPPVPFQQYLTKQDDGKFHILLACTGSVATIKMPQIIDKLFQIFTTNKVSIQLVLTKSASHFLRGLKIHNDVKIWRDEDEWANFNEPSSTITPSTSTSNLNPKKPKNPYDRLILHNELRRWADIMLIAPLSANTLAKISNGIADNLLTSIVRSWSPSISGQAVKKPIIVAPAMNTFMYTHPITAKQINIITCPDFGIEVLKPVEKVLVCGDIGMGGMREWTEVVDILRRKIIAIKAEKKRQGDLLEEDENNDEDDDEEDENEDDENEDDDEEDDDDDDDEDDDDDDEEEDDDEQRNENIDNNQISTQGSSSNDKINDDDEILFEITTDDQDESQPNDNHDSLSLRPTDSVNSHHHQQKITIPKETQNII</sequence>
<organism evidence="6">
    <name type="scientific">Spathaspora passalidarum (strain NRRL Y-27907 / 11-Y1)</name>
    <dbReference type="NCBI Taxonomy" id="619300"/>
    <lineage>
        <taxon>Eukaryota</taxon>
        <taxon>Fungi</taxon>
        <taxon>Dikarya</taxon>
        <taxon>Ascomycota</taxon>
        <taxon>Saccharomycotina</taxon>
        <taxon>Pichiomycetes</taxon>
        <taxon>Debaryomycetaceae</taxon>
        <taxon>Spathaspora</taxon>
    </lineage>
</organism>
<dbReference type="GeneID" id="18873152"/>
<dbReference type="STRING" id="619300.G3AJ13"/>
<evidence type="ECO:0000256" key="2">
    <source>
        <dbReference type="ARBA" id="ARBA00038350"/>
    </source>
</evidence>
<dbReference type="GO" id="GO:0071513">
    <property type="term" value="C:phosphopantothenoylcysteine decarboxylase complex"/>
    <property type="evidence" value="ECO:0007669"/>
    <property type="project" value="EnsemblFungi"/>
</dbReference>
<reference evidence="5 6" key="1">
    <citation type="journal article" date="2011" name="Proc. Natl. Acad. Sci. U.S.A.">
        <title>Comparative genomics of xylose-fermenting fungi for enhanced biofuel production.</title>
        <authorList>
            <person name="Wohlbach D.J."/>
            <person name="Kuo A."/>
            <person name="Sato T.K."/>
            <person name="Potts K.M."/>
            <person name="Salamov A.A."/>
            <person name="LaButti K.M."/>
            <person name="Sun H."/>
            <person name="Clum A."/>
            <person name="Pangilinan J.L."/>
            <person name="Lindquist E.A."/>
            <person name="Lucas S."/>
            <person name="Lapidus A."/>
            <person name="Jin M."/>
            <person name="Gunawan C."/>
            <person name="Balan V."/>
            <person name="Dale B.E."/>
            <person name="Jeffries T.W."/>
            <person name="Zinkel R."/>
            <person name="Barry K.W."/>
            <person name="Grigoriev I.V."/>
            <person name="Gasch A.P."/>
        </authorList>
    </citation>
    <scope>NUCLEOTIDE SEQUENCE [LARGE SCALE GENOMIC DNA]</scope>
    <source>
        <strain evidence="6">NRRL Y-27907 / 11-Y1</strain>
    </source>
</reference>
<dbReference type="HOGENOM" id="CLU_014402_0_0_1"/>
<protein>
    <recommendedName>
        <fullName evidence="4">Flavoprotein domain-containing protein</fullName>
    </recommendedName>
</protein>
<evidence type="ECO:0000256" key="3">
    <source>
        <dbReference type="SAM" id="MobiDB-lite"/>
    </source>
</evidence>
<dbReference type="OrthoDB" id="1532798at2759"/>
<evidence type="ECO:0000256" key="1">
    <source>
        <dbReference type="ARBA" id="ARBA00022993"/>
    </source>
</evidence>
<feature type="compositionally biased region" description="Polar residues" evidence="3">
    <location>
        <begin position="313"/>
        <end position="327"/>
    </location>
</feature>
<dbReference type="InterPro" id="IPR036551">
    <property type="entry name" value="Flavin_trans-like"/>
</dbReference>
<keyword evidence="6" id="KW-1185">Reference proteome</keyword>
<dbReference type="GO" id="GO:0042802">
    <property type="term" value="F:identical protein binding"/>
    <property type="evidence" value="ECO:0007669"/>
    <property type="project" value="EnsemblFungi"/>
</dbReference>
<keyword evidence="1" id="KW-0173">Coenzyme A biosynthesis</keyword>
<evidence type="ECO:0000313" key="5">
    <source>
        <dbReference type="EMBL" id="EGW34525.1"/>
    </source>
</evidence>
<accession>G3AJ13</accession>
<dbReference type="OMA" id="QINIITC"/>
<feature type="domain" description="Flavoprotein" evidence="4">
    <location>
        <begin position="33"/>
        <end position="242"/>
    </location>
</feature>
<gene>
    <name evidence="5" type="ORF">SPAPADRAFT_59958</name>
</gene>
<dbReference type="InParanoid" id="G3AJ13"/>
<dbReference type="EMBL" id="GL996500">
    <property type="protein sequence ID" value="EGW34525.1"/>
    <property type="molecule type" value="Genomic_DNA"/>
</dbReference>
<evidence type="ECO:0000313" key="6">
    <source>
        <dbReference type="Proteomes" id="UP000000709"/>
    </source>
</evidence>
<dbReference type="SUPFAM" id="SSF52507">
    <property type="entry name" value="Homo-oligomeric flavin-containing Cys decarboxylases, HFCD"/>
    <property type="match status" value="1"/>
</dbReference>
<dbReference type="Pfam" id="PF02441">
    <property type="entry name" value="Flavoprotein"/>
    <property type="match status" value="1"/>
</dbReference>
<dbReference type="RefSeq" id="XP_007374109.1">
    <property type="nucleotide sequence ID" value="XM_007374047.1"/>
</dbReference>
<dbReference type="eggNOG" id="KOG0672">
    <property type="taxonomic scope" value="Eukaryota"/>
</dbReference>
<dbReference type="Proteomes" id="UP000000709">
    <property type="component" value="Unassembled WGS sequence"/>
</dbReference>
<feature type="compositionally biased region" description="Acidic residues" evidence="3">
    <location>
        <begin position="258"/>
        <end position="308"/>
    </location>
</feature>
<feature type="region of interest" description="Disordered" evidence="3">
    <location>
        <begin position="253"/>
        <end position="383"/>
    </location>
</feature>
<dbReference type="PANTHER" id="PTHR14359">
    <property type="entry name" value="HOMO-OLIGOMERIC FLAVIN CONTAINING CYS DECARBOXYLASE FAMILY"/>
    <property type="match status" value="1"/>
</dbReference>
<dbReference type="GO" id="GO:0015937">
    <property type="term" value="P:coenzyme A biosynthetic process"/>
    <property type="evidence" value="ECO:0007669"/>
    <property type="project" value="UniProtKB-KW"/>
</dbReference>
<dbReference type="KEGG" id="spaa:SPAPADRAFT_59958"/>
<dbReference type="GO" id="GO:0010181">
    <property type="term" value="F:FMN binding"/>
    <property type="evidence" value="ECO:0007669"/>
    <property type="project" value="TreeGrafter"/>
</dbReference>
<dbReference type="Gene3D" id="3.40.50.1950">
    <property type="entry name" value="Flavin prenyltransferase-like"/>
    <property type="match status" value="1"/>
</dbReference>
<evidence type="ECO:0000259" key="4">
    <source>
        <dbReference type="Pfam" id="PF02441"/>
    </source>
</evidence>
<comment type="similarity">
    <text evidence="2">Belongs to the HFCD (homooligomeric flavin containing Cys decarboxylase) superfamily.</text>
</comment>
<dbReference type="GO" id="GO:1990143">
    <property type="term" value="C:CoA-synthesizing protein complex"/>
    <property type="evidence" value="ECO:0007669"/>
    <property type="project" value="EnsemblFungi"/>
</dbReference>
<dbReference type="GO" id="GO:0004633">
    <property type="term" value="F:phosphopantothenoylcysteine decarboxylase activity"/>
    <property type="evidence" value="ECO:0007669"/>
    <property type="project" value="EnsemblFungi"/>
</dbReference>
<dbReference type="AlphaFoldDB" id="G3AJ13"/>
<dbReference type="InterPro" id="IPR003382">
    <property type="entry name" value="Flavoprotein"/>
</dbReference>
<name>G3AJ13_SPAPN</name>